<evidence type="ECO:0000313" key="2">
    <source>
        <dbReference type="Proteomes" id="UP000092932"/>
    </source>
</evidence>
<dbReference type="AlphaFoldDB" id="A0A1B2AFV8"/>
<dbReference type="RefSeq" id="WP_157096734.1">
    <property type="nucleotide sequence ID" value="NZ_CP016591.1"/>
</dbReference>
<dbReference type="KEGG" id="ado:A6F68_02535"/>
<name>A0A1B2AFV8_9SPHN</name>
<organism evidence="1 2">
    <name type="scientific">Tsuneonella dongtanensis</name>
    <dbReference type="NCBI Taxonomy" id="692370"/>
    <lineage>
        <taxon>Bacteria</taxon>
        <taxon>Pseudomonadati</taxon>
        <taxon>Pseudomonadota</taxon>
        <taxon>Alphaproteobacteria</taxon>
        <taxon>Sphingomonadales</taxon>
        <taxon>Erythrobacteraceae</taxon>
        <taxon>Tsuneonella</taxon>
    </lineage>
</organism>
<sequence length="55" mass="5997">MTIESEVDGPADDIELAAERHWLNGMEIVAAKRLALADHFRTAHASNSAPEARNP</sequence>
<dbReference type="EMBL" id="CP016591">
    <property type="protein sequence ID" value="ANY21030.1"/>
    <property type="molecule type" value="Genomic_DNA"/>
</dbReference>
<accession>A0A1B2AFV8</accession>
<protein>
    <submittedName>
        <fullName evidence="1">Uncharacterized protein</fullName>
    </submittedName>
</protein>
<gene>
    <name evidence="1" type="ORF">A6F68_02535</name>
</gene>
<keyword evidence="2" id="KW-1185">Reference proteome</keyword>
<proteinExistence type="predicted"/>
<evidence type="ECO:0000313" key="1">
    <source>
        <dbReference type="EMBL" id="ANY21030.1"/>
    </source>
</evidence>
<reference evidence="1 2" key="1">
    <citation type="submission" date="2016-07" db="EMBL/GenBank/DDBJ databases">
        <title>Complete genome sequence of Altererythrobacter dongtanensis KCTC 22672, a type strain with esterase isolated from tidal flat.</title>
        <authorList>
            <person name="Cheng H."/>
            <person name="Wu Y.-H."/>
            <person name="Zhou P."/>
            <person name="Huo Y.-Y."/>
            <person name="Wang C.-S."/>
            <person name="Xu X.-W."/>
        </authorList>
    </citation>
    <scope>NUCLEOTIDE SEQUENCE [LARGE SCALE GENOMIC DNA]</scope>
    <source>
        <strain evidence="1 2">KCTC 22672</strain>
    </source>
</reference>
<dbReference type="Proteomes" id="UP000092932">
    <property type="component" value="Chromosome"/>
</dbReference>